<dbReference type="AlphaFoldDB" id="A0A0N5BMY2"/>
<dbReference type="STRING" id="174720.A0A0N5BMY2"/>
<keyword evidence="1" id="KW-1185">Reference proteome</keyword>
<reference evidence="2" key="1">
    <citation type="submission" date="2017-02" db="UniProtKB">
        <authorList>
            <consortium name="WormBaseParasite"/>
        </authorList>
    </citation>
    <scope>IDENTIFICATION</scope>
</reference>
<dbReference type="Proteomes" id="UP000046392">
    <property type="component" value="Unplaced"/>
</dbReference>
<name>A0A0N5BMY2_STREA</name>
<accession>A0A0N5BMY2</accession>
<dbReference type="WBParaSite" id="SPAL_0000726366.1">
    <property type="protein sequence ID" value="SPAL_0000726366.1"/>
    <property type="gene ID" value="SPAL_0000726366"/>
</dbReference>
<sequence>MFSVRQHLLFFERLSSRSNKSKNDGGTFDGKFKIDGKCSGNLGMINDNVMGKNDLTPHSKSDQDMVDHNDNINYVSLPFISHPPNVITP</sequence>
<protein>
    <submittedName>
        <fullName evidence="2">Ovule protein</fullName>
    </submittedName>
</protein>
<organism evidence="1 2">
    <name type="scientific">Strongyloides papillosus</name>
    <name type="common">Intestinal threadworm</name>
    <dbReference type="NCBI Taxonomy" id="174720"/>
    <lineage>
        <taxon>Eukaryota</taxon>
        <taxon>Metazoa</taxon>
        <taxon>Ecdysozoa</taxon>
        <taxon>Nematoda</taxon>
        <taxon>Chromadorea</taxon>
        <taxon>Rhabditida</taxon>
        <taxon>Tylenchina</taxon>
        <taxon>Panagrolaimomorpha</taxon>
        <taxon>Strongyloidoidea</taxon>
        <taxon>Strongyloididae</taxon>
        <taxon>Strongyloides</taxon>
    </lineage>
</organism>
<evidence type="ECO:0000313" key="2">
    <source>
        <dbReference type="WBParaSite" id="SPAL_0000726366.1"/>
    </source>
</evidence>
<proteinExistence type="predicted"/>
<evidence type="ECO:0000313" key="1">
    <source>
        <dbReference type="Proteomes" id="UP000046392"/>
    </source>
</evidence>